<dbReference type="Proteomes" id="UP000278807">
    <property type="component" value="Unassembled WGS sequence"/>
</dbReference>
<evidence type="ECO:0000313" key="1">
    <source>
        <dbReference type="EMBL" id="VDO12847.1"/>
    </source>
</evidence>
<organism evidence="1 2">
    <name type="scientific">Rodentolepis nana</name>
    <name type="common">Dwarf tapeworm</name>
    <name type="synonym">Hymenolepis nana</name>
    <dbReference type="NCBI Taxonomy" id="102285"/>
    <lineage>
        <taxon>Eukaryota</taxon>
        <taxon>Metazoa</taxon>
        <taxon>Spiralia</taxon>
        <taxon>Lophotrochozoa</taxon>
        <taxon>Platyhelminthes</taxon>
        <taxon>Cestoda</taxon>
        <taxon>Eucestoda</taxon>
        <taxon>Cyclophyllidea</taxon>
        <taxon>Hymenolepididae</taxon>
        <taxon>Rodentolepis</taxon>
    </lineage>
</organism>
<dbReference type="AlphaFoldDB" id="A0A3P7TTF8"/>
<dbReference type="EMBL" id="UZAE01014240">
    <property type="protein sequence ID" value="VDO12847.1"/>
    <property type="molecule type" value="Genomic_DNA"/>
</dbReference>
<reference evidence="1 2" key="1">
    <citation type="submission" date="2018-11" db="EMBL/GenBank/DDBJ databases">
        <authorList>
            <consortium name="Pathogen Informatics"/>
        </authorList>
    </citation>
    <scope>NUCLEOTIDE SEQUENCE [LARGE SCALE GENOMIC DNA]</scope>
</reference>
<proteinExistence type="predicted"/>
<gene>
    <name evidence="1" type="ORF">HNAJ_LOCUS12350</name>
</gene>
<evidence type="ECO:0000313" key="2">
    <source>
        <dbReference type="Proteomes" id="UP000278807"/>
    </source>
</evidence>
<accession>A0A3P7TTF8</accession>
<sequence>MCMSDLHASSCYLGIRLFLRPAEGDCWLAIFSKVSLVNQPSPLLLLILSSFSRSAYSLSIPGFIGNFFSSDNILVSFMSLQLVRKSNFILADRIVRLLLQLYRQKYDNSSKYALLNE</sequence>
<name>A0A3P7TTF8_RODNA</name>
<keyword evidence="2" id="KW-1185">Reference proteome</keyword>
<protein>
    <submittedName>
        <fullName evidence="1">Uncharacterized protein</fullName>
    </submittedName>
</protein>